<sequence length="87" mass="9381">MPTLASFRRKAVQVRIRVRAFPTKKRLVSHLRVHNKESPVTATAAIQSINPQGRQAGAEGAGGSATNLHITEVPEQPVSTSKVVMVL</sequence>
<keyword evidence="3" id="KW-1185">Reference proteome</keyword>
<gene>
    <name evidence="2" type="primary">Dsec\GM26658</name>
    <name evidence="2" type="ORF">Dsec_GM26658</name>
</gene>
<dbReference type="AlphaFoldDB" id="B4IQ79"/>
<evidence type="ECO:0000313" key="2">
    <source>
        <dbReference type="EMBL" id="EDW44077.1"/>
    </source>
</evidence>
<reference evidence="2 3" key="1">
    <citation type="journal article" date="2007" name="Nature">
        <title>Evolution of genes and genomes on the Drosophila phylogeny.</title>
        <authorList>
            <consortium name="Drosophila 12 Genomes Consortium"/>
            <person name="Clark A.G."/>
            <person name="Eisen M.B."/>
            <person name="Smith D.R."/>
            <person name="Bergman C.M."/>
            <person name="Oliver B."/>
            <person name="Markow T.A."/>
            <person name="Kaufman T.C."/>
            <person name="Kellis M."/>
            <person name="Gelbart W."/>
            <person name="Iyer V.N."/>
            <person name="Pollard D.A."/>
            <person name="Sackton T.B."/>
            <person name="Larracuente A.M."/>
            <person name="Singh N.D."/>
            <person name="Abad J.P."/>
            <person name="Abt D.N."/>
            <person name="Adryan B."/>
            <person name="Aguade M."/>
            <person name="Akashi H."/>
            <person name="Anderson W.W."/>
            <person name="Aquadro C.F."/>
            <person name="Ardell D.H."/>
            <person name="Arguello R."/>
            <person name="Artieri C.G."/>
            <person name="Barbash D.A."/>
            <person name="Barker D."/>
            <person name="Barsanti P."/>
            <person name="Batterham P."/>
            <person name="Batzoglou S."/>
            <person name="Begun D."/>
            <person name="Bhutkar A."/>
            <person name="Blanco E."/>
            <person name="Bosak S.A."/>
            <person name="Bradley R.K."/>
            <person name="Brand A.D."/>
            <person name="Brent M.R."/>
            <person name="Brooks A.N."/>
            <person name="Brown R.H."/>
            <person name="Butlin R.K."/>
            <person name="Caggese C."/>
            <person name="Calvi B.R."/>
            <person name="Bernardo de Carvalho A."/>
            <person name="Caspi A."/>
            <person name="Castrezana S."/>
            <person name="Celniker S.E."/>
            <person name="Chang J.L."/>
            <person name="Chapple C."/>
            <person name="Chatterji S."/>
            <person name="Chinwalla A."/>
            <person name="Civetta A."/>
            <person name="Clifton S.W."/>
            <person name="Comeron J.M."/>
            <person name="Costello J.C."/>
            <person name="Coyne J.A."/>
            <person name="Daub J."/>
            <person name="David R.G."/>
            <person name="Delcher A.L."/>
            <person name="Delehaunty K."/>
            <person name="Do C.B."/>
            <person name="Ebling H."/>
            <person name="Edwards K."/>
            <person name="Eickbush T."/>
            <person name="Evans J.D."/>
            <person name="Filipski A."/>
            <person name="Findeiss S."/>
            <person name="Freyhult E."/>
            <person name="Fulton L."/>
            <person name="Fulton R."/>
            <person name="Garcia A.C."/>
            <person name="Gardiner A."/>
            <person name="Garfield D.A."/>
            <person name="Garvin B.E."/>
            <person name="Gibson G."/>
            <person name="Gilbert D."/>
            <person name="Gnerre S."/>
            <person name="Godfrey J."/>
            <person name="Good R."/>
            <person name="Gotea V."/>
            <person name="Gravely B."/>
            <person name="Greenberg A.J."/>
            <person name="Griffiths-Jones S."/>
            <person name="Gross S."/>
            <person name="Guigo R."/>
            <person name="Gustafson E.A."/>
            <person name="Haerty W."/>
            <person name="Hahn M.W."/>
            <person name="Halligan D.L."/>
            <person name="Halpern A.L."/>
            <person name="Halter G.M."/>
            <person name="Han M.V."/>
            <person name="Heger A."/>
            <person name="Hillier L."/>
            <person name="Hinrichs A.S."/>
            <person name="Holmes I."/>
            <person name="Hoskins R.A."/>
            <person name="Hubisz M.J."/>
            <person name="Hultmark D."/>
            <person name="Huntley M.A."/>
            <person name="Jaffe D.B."/>
            <person name="Jagadeeshan S."/>
            <person name="Jeck W.R."/>
            <person name="Johnson J."/>
            <person name="Jones C.D."/>
            <person name="Jordan W.C."/>
            <person name="Karpen G.H."/>
            <person name="Kataoka E."/>
            <person name="Keightley P.D."/>
            <person name="Kheradpour P."/>
            <person name="Kirkness E.F."/>
            <person name="Koerich L.B."/>
            <person name="Kristiansen K."/>
            <person name="Kudrna D."/>
            <person name="Kulathinal R.J."/>
            <person name="Kumar S."/>
            <person name="Kwok R."/>
            <person name="Lander E."/>
            <person name="Langley C.H."/>
            <person name="Lapoint R."/>
            <person name="Lazzaro B.P."/>
            <person name="Lee S.J."/>
            <person name="Levesque L."/>
            <person name="Li R."/>
            <person name="Lin C.F."/>
            <person name="Lin M.F."/>
            <person name="Lindblad-Toh K."/>
            <person name="Llopart A."/>
            <person name="Long M."/>
            <person name="Low L."/>
            <person name="Lozovsky E."/>
            <person name="Lu J."/>
            <person name="Luo M."/>
            <person name="Machado C.A."/>
            <person name="Makalowski W."/>
            <person name="Marzo M."/>
            <person name="Matsuda M."/>
            <person name="Matzkin L."/>
            <person name="McAllister B."/>
            <person name="McBride C.S."/>
            <person name="McKernan B."/>
            <person name="McKernan K."/>
            <person name="Mendez-Lago M."/>
            <person name="Minx P."/>
            <person name="Mollenhauer M.U."/>
            <person name="Montooth K."/>
            <person name="Mount S.M."/>
            <person name="Mu X."/>
            <person name="Myers E."/>
            <person name="Negre B."/>
            <person name="Newfeld S."/>
            <person name="Nielsen R."/>
            <person name="Noor M.A."/>
            <person name="O'Grady P."/>
            <person name="Pachter L."/>
            <person name="Papaceit M."/>
            <person name="Parisi M.J."/>
            <person name="Parisi M."/>
            <person name="Parts L."/>
            <person name="Pedersen J.S."/>
            <person name="Pesole G."/>
            <person name="Phillippy A.M."/>
            <person name="Ponting C.P."/>
            <person name="Pop M."/>
            <person name="Porcelli D."/>
            <person name="Powell J.R."/>
            <person name="Prohaska S."/>
            <person name="Pruitt K."/>
            <person name="Puig M."/>
            <person name="Quesneville H."/>
            <person name="Ram K.R."/>
            <person name="Rand D."/>
            <person name="Rasmussen M.D."/>
            <person name="Reed L.K."/>
            <person name="Reenan R."/>
            <person name="Reily A."/>
            <person name="Remington K.A."/>
            <person name="Rieger T.T."/>
            <person name="Ritchie M.G."/>
            <person name="Robin C."/>
            <person name="Rogers Y.H."/>
            <person name="Rohde C."/>
            <person name="Rozas J."/>
            <person name="Rubenfield M.J."/>
            <person name="Ruiz A."/>
            <person name="Russo S."/>
            <person name="Salzberg S.L."/>
            <person name="Sanchez-Gracia A."/>
            <person name="Saranga D.J."/>
            <person name="Sato H."/>
            <person name="Schaeffer S.W."/>
            <person name="Schatz M.C."/>
            <person name="Schlenke T."/>
            <person name="Schwartz R."/>
            <person name="Segarra C."/>
            <person name="Singh R.S."/>
            <person name="Sirot L."/>
            <person name="Sirota M."/>
            <person name="Sisneros N.B."/>
            <person name="Smith C.D."/>
            <person name="Smith T.F."/>
            <person name="Spieth J."/>
            <person name="Stage D.E."/>
            <person name="Stark A."/>
            <person name="Stephan W."/>
            <person name="Strausberg R.L."/>
            <person name="Strempel S."/>
            <person name="Sturgill D."/>
            <person name="Sutton G."/>
            <person name="Sutton G.G."/>
            <person name="Tao W."/>
            <person name="Teichmann S."/>
            <person name="Tobari Y.N."/>
            <person name="Tomimura Y."/>
            <person name="Tsolas J.M."/>
            <person name="Valente V.L."/>
            <person name="Venter E."/>
            <person name="Venter J.C."/>
            <person name="Vicario S."/>
            <person name="Vieira F.G."/>
            <person name="Vilella A.J."/>
            <person name="Villasante A."/>
            <person name="Walenz B."/>
            <person name="Wang J."/>
            <person name="Wasserman M."/>
            <person name="Watts T."/>
            <person name="Wilson D."/>
            <person name="Wilson R.K."/>
            <person name="Wing R.A."/>
            <person name="Wolfner M.F."/>
            <person name="Wong A."/>
            <person name="Wong G.K."/>
            <person name="Wu C.I."/>
            <person name="Wu G."/>
            <person name="Yamamoto D."/>
            <person name="Yang H.P."/>
            <person name="Yang S.P."/>
            <person name="Yorke J.A."/>
            <person name="Yoshida K."/>
            <person name="Zdobnov E."/>
            <person name="Zhang P."/>
            <person name="Zhang Y."/>
            <person name="Zimin A.V."/>
            <person name="Baldwin J."/>
            <person name="Abdouelleil A."/>
            <person name="Abdulkadir J."/>
            <person name="Abebe A."/>
            <person name="Abera B."/>
            <person name="Abreu J."/>
            <person name="Acer S.C."/>
            <person name="Aftuck L."/>
            <person name="Alexander A."/>
            <person name="An P."/>
            <person name="Anderson E."/>
            <person name="Anderson S."/>
            <person name="Arachi H."/>
            <person name="Azer M."/>
            <person name="Bachantsang P."/>
            <person name="Barry A."/>
            <person name="Bayul T."/>
            <person name="Berlin A."/>
            <person name="Bessette D."/>
            <person name="Bloom T."/>
            <person name="Blye J."/>
            <person name="Boguslavskiy L."/>
            <person name="Bonnet C."/>
            <person name="Boukhgalter B."/>
            <person name="Bourzgui I."/>
            <person name="Brown A."/>
            <person name="Cahill P."/>
            <person name="Channer S."/>
            <person name="Cheshatsang Y."/>
            <person name="Chuda L."/>
            <person name="Citroen M."/>
            <person name="Collymore A."/>
            <person name="Cooke P."/>
            <person name="Costello M."/>
            <person name="D'Aco K."/>
            <person name="Daza R."/>
            <person name="De Haan G."/>
            <person name="DeGray S."/>
            <person name="DeMaso C."/>
            <person name="Dhargay N."/>
            <person name="Dooley K."/>
            <person name="Dooley E."/>
            <person name="Doricent M."/>
            <person name="Dorje P."/>
            <person name="Dorjee K."/>
            <person name="Dupes A."/>
            <person name="Elong R."/>
            <person name="Falk J."/>
            <person name="Farina A."/>
            <person name="Faro S."/>
            <person name="Ferguson D."/>
            <person name="Fisher S."/>
            <person name="Foley C.D."/>
            <person name="Franke A."/>
            <person name="Friedrich D."/>
            <person name="Gadbois L."/>
            <person name="Gearin G."/>
            <person name="Gearin C.R."/>
            <person name="Giannoukos G."/>
            <person name="Goode T."/>
            <person name="Graham J."/>
            <person name="Grandbois E."/>
            <person name="Grewal S."/>
            <person name="Gyaltsen K."/>
            <person name="Hafez N."/>
            <person name="Hagos B."/>
            <person name="Hall J."/>
            <person name="Henson C."/>
            <person name="Hollinger A."/>
            <person name="Honan T."/>
            <person name="Huard M.D."/>
            <person name="Hughes L."/>
            <person name="Hurhula B."/>
            <person name="Husby M.E."/>
            <person name="Kamat A."/>
            <person name="Kanga B."/>
            <person name="Kashin S."/>
            <person name="Khazanovich D."/>
            <person name="Kisner P."/>
            <person name="Lance K."/>
            <person name="Lara M."/>
            <person name="Lee W."/>
            <person name="Lennon N."/>
            <person name="Letendre F."/>
            <person name="LeVine R."/>
            <person name="Lipovsky A."/>
            <person name="Liu X."/>
            <person name="Liu J."/>
            <person name="Liu S."/>
            <person name="Lokyitsang T."/>
            <person name="Lokyitsang Y."/>
            <person name="Lubonja R."/>
            <person name="Lui A."/>
            <person name="MacDonald P."/>
            <person name="Magnisalis V."/>
            <person name="Maru K."/>
            <person name="Matthews C."/>
            <person name="McCusker W."/>
            <person name="McDonough S."/>
            <person name="Mehta T."/>
            <person name="Meldrim J."/>
            <person name="Meneus L."/>
            <person name="Mihai O."/>
            <person name="Mihalev A."/>
            <person name="Mihova T."/>
            <person name="Mittelman R."/>
            <person name="Mlenga V."/>
            <person name="Montmayeur A."/>
            <person name="Mulrain L."/>
            <person name="Navidi A."/>
            <person name="Naylor J."/>
            <person name="Negash T."/>
            <person name="Nguyen T."/>
            <person name="Nguyen N."/>
            <person name="Nicol R."/>
            <person name="Norbu C."/>
            <person name="Norbu N."/>
            <person name="Novod N."/>
            <person name="O'Neill B."/>
            <person name="Osman S."/>
            <person name="Markiewicz E."/>
            <person name="Oyono O.L."/>
            <person name="Patti C."/>
            <person name="Phunkhang P."/>
            <person name="Pierre F."/>
            <person name="Priest M."/>
            <person name="Raghuraman S."/>
            <person name="Rege F."/>
            <person name="Reyes R."/>
            <person name="Rise C."/>
            <person name="Rogov P."/>
            <person name="Ross K."/>
            <person name="Ryan E."/>
            <person name="Settipalli S."/>
            <person name="Shea T."/>
            <person name="Sherpa N."/>
            <person name="Shi L."/>
            <person name="Shih D."/>
            <person name="Sparrow T."/>
            <person name="Spaulding J."/>
            <person name="Stalker J."/>
            <person name="Stange-Thomann N."/>
            <person name="Stavropoulos S."/>
            <person name="Stone C."/>
            <person name="Strader C."/>
            <person name="Tesfaye S."/>
            <person name="Thomson T."/>
            <person name="Thoulutsang Y."/>
            <person name="Thoulutsang D."/>
            <person name="Topham K."/>
            <person name="Topping I."/>
            <person name="Tsamla T."/>
            <person name="Vassiliev H."/>
            <person name="Vo A."/>
            <person name="Wangchuk T."/>
            <person name="Wangdi T."/>
            <person name="Weiand M."/>
            <person name="Wilkinson J."/>
            <person name="Wilson A."/>
            <person name="Yadav S."/>
            <person name="Young G."/>
            <person name="Yu Q."/>
            <person name="Zembek L."/>
            <person name="Zhong D."/>
            <person name="Zimmer A."/>
            <person name="Zwirko Z."/>
            <person name="Jaffe D.B."/>
            <person name="Alvarez P."/>
            <person name="Brockman W."/>
            <person name="Butler J."/>
            <person name="Chin C."/>
            <person name="Gnerre S."/>
            <person name="Grabherr M."/>
            <person name="Kleber M."/>
            <person name="Mauceli E."/>
            <person name="MacCallum I."/>
        </authorList>
    </citation>
    <scope>NUCLEOTIDE SEQUENCE [LARGE SCALE GENOMIC DNA]</scope>
    <source>
        <strain evidence="3">Rob3c / Tucson 14021-0248.25</strain>
    </source>
</reference>
<dbReference type="STRING" id="7238.B4IQ79"/>
<protein>
    <submittedName>
        <fullName evidence="2">GM26658</fullName>
    </submittedName>
</protein>
<proteinExistence type="predicted"/>
<dbReference type="GO" id="GO:0043035">
    <property type="term" value="F:chromatin insulator sequence binding"/>
    <property type="evidence" value="ECO:0007669"/>
    <property type="project" value="EnsemblMetazoa"/>
</dbReference>
<organism evidence="3">
    <name type="scientific">Drosophila sechellia</name>
    <name type="common">Fruit fly</name>
    <dbReference type="NCBI Taxonomy" id="7238"/>
    <lineage>
        <taxon>Eukaryota</taxon>
        <taxon>Metazoa</taxon>
        <taxon>Ecdysozoa</taxon>
        <taxon>Arthropoda</taxon>
        <taxon>Hexapoda</taxon>
        <taxon>Insecta</taxon>
        <taxon>Pterygota</taxon>
        <taxon>Neoptera</taxon>
        <taxon>Endopterygota</taxon>
        <taxon>Diptera</taxon>
        <taxon>Brachycera</taxon>
        <taxon>Muscomorpha</taxon>
        <taxon>Ephydroidea</taxon>
        <taxon>Drosophilidae</taxon>
        <taxon>Drosophila</taxon>
        <taxon>Sophophora</taxon>
    </lineage>
</organism>
<evidence type="ECO:0000313" key="3">
    <source>
        <dbReference type="Proteomes" id="UP000001292"/>
    </source>
</evidence>
<evidence type="ECO:0000256" key="1">
    <source>
        <dbReference type="SAM" id="MobiDB-lite"/>
    </source>
</evidence>
<name>B4IQ79_DROSE</name>
<dbReference type="HOGENOM" id="CLU_2485730_0_0_1"/>
<accession>B4IQ79</accession>
<dbReference type="GO" id="GO:0000785">
    <property type="term" value="C:chromatin"/>
    <property type="evidence" value="ECO:0007669"/>
    <property type="project" value="EnsemblMetazoa"/>
</dbReference>
<dbReference type="Proteomes" id="UP000001292">
    <property type="component" value="Unassembled WGS sequence"/>
</dbReference>
<dbReference type="EMBL" id="CH686024">
    <property type="protein sequence ID" value="EDW44077.1"/>
    <property type="molecule type" value="Genomic_DNA"/>
</dbReference>
<dbReference type="GO" id="GO:0005634">
    <property type="term" value="C:nucleus"/>
    <property type="evidence" value="ECO:0007669"/>
    <property type="project" value="EnsemblMetazoa"/>
</dbReference>
<feature type="region of interest" description="Disordered" evidence="1">
    <location>
        <begin position="52"/>
        <end position="73"/>
    </location>
</feature>